<sequence length="351" mass="38196">MVSAVYACAVEPDRVTESITTICQTLGARGGALLMTQDAVRNQVAAVLPADAAQTYRQHYWRIDHVLDDVEKGPVGMVRTGCELMQPNHHSEFLNEWNRPNDLEDGMFVRLTSGRANTTFLVTAPRRSEPFGSADRLKAMNALTGHLQQALRTYDKFAENGRANRGLAAMVEGMRHGTALVGPAGRVRCINSQAERILEIADGLTLRAQCITATVGSAQAQLGKAIHHAIVGDRDGIRGGRSLLCARPSGRRPYVVHVVPSEPHDGGALLMIVDPQHETQPAPTLLAELFSLTRSEAQIALGILRGTPPKQLAEQMSVSLVTVRTHLQHVFDKTGTHRQADLVRLLTNLLP</sequence>
<evidence type="ECO:0000313" key="5">
    <source>
        <dbReference type="Proteomes" id="UP000193801"/>
    </source>
</evidence>
<dbReference type="GO" id="GO:0006355">
    <property type="term" value="P:regulation of DNA-templated transcription"/>
    <property type="evidence" value="ECO:0007669"/>
    <property type="project" value="InterPro"/>
</dbReference>
<name>A0A1X2AN89_9MYCO</name>
<dbReference type="PRINTS" id="PR00038">
    <property type="entry name" value="HTHLUXR"/>
</dbReference>
<evidence type="ECO:0000313" key="2">
    <source>
        <dbReference type="EMBL" id="ORW32274.1"/>
    </source>
</evidence>
<dbReference type="EMBL" id="LQPN01000009">
    <property type="protein sequence ID" value="ORW52851.1"/>
    <property type="molecule type" value="Genomic_DNA"/>
</dbReference>
<dbReference type="EMBL" id="LQPK01000008">
    <property type="protein sequence ID" value="ORW32274.1"/>
    <property type="molecule type" value="Genomic_DNA"/>
</dbReference>
<dbReference type="STRING" id="767916.AWB91_11975"/>
<reference evidence="4 5" key="1">
    <citation type="journal article" date="2015" name="Emerg. Microbes Infect.">
        <title>Characterization of 17 strains belonging to the Mycobacterium simiae complex and description of Mycobacterium paraense sp. nov.</title>
        <authorList>
            <person name="Fusco da Costa A.R."/>
            <person name="Fedrizzi T."/>
            <person name="Lopes M.L."/>
            <person name="Pecorari M."/>
            <person name="Oliveira da Costa W.L."/>
            <person name="Giacobazzi E."/>
            <person name="da Costa Bahia J.R."/>
            <person name="De Sanctis V."/>
            <person name="Batista Lima K.V."/>
            <person name="Bertorelli R."/>
            <person name="Grottola A."/>
            <person name="Fabio A."/>
            <person name="Mariottini A."/>
            <person name="Ferretti P."/>
            <person name="Di Leva F."/>
            <person name="Fregni Serpini G."/>
            <person name="Tagliazucchi S."/>
            <person name="Rumpianesi F."/>
            <person name="Jousson O."/>
            <person name="Segata N."/>
            <person name="Tortoli E."/>
        </authorList>
    </citation>
    <scope>NUCLEOTIDE SEQUENCE [LARGE SCALE GENOMIC DNA]</scope>
    <source>
        <strain evidence="2 5">FI-07156</strain>
        <strain evidence="3 4">IEC33</strain>
    </source>
</reference>
<dbReference type="SMART" id="SM00421">
    <property type="entry name" value="HTH_LUXR"/>
    <property type="match status" value="1"/>
</dbReference>
<organism evidence="3 4">
    <name type="scientific">Mycobacterium paraense</name>
    <dbReference type="NCBI Taxonomy" id="767916"/>
    <lineage>
        <taxon>Bacteria</taxon>
        <taxon>Bacillati</taxon>
        <taxon>Actinomycetota</taxon>
        <taxon>Actinomycetes</taxon>
        <taxon>Mycobacteriales</taxon>
        <taxon>Mycobacteriaceae</taxon>
        <taxon>Mycobacterium</taxon>
        <taxon>Mycobacterium simiae complex</taxon>
    </lineage>
</organism>
<reference evidence="3" key="3">
    <citation type="submission" date="2016-01" db="EMBL/GenBank/DDBJ databases">
        <authorList>
            <person name="Oliw E.H."/>
        </authorList>
    </citation>
    <scope>NUCLEOTIDE SEQUENCE</scope>
    <source>
        <strain evidence="3">IEC33</strain>
    </source>
</reference>
<dbReference type="InterPro" id="IPR036388">
    <property type="entry name" value="WH-like_DNA-bd_sf"/>
</dbReference>
<dbReference type="PROSITE" id="PS50043">
    <property type="entry name" value="HTH_LUXR_2"/>
    <property type="match status" value="1"/>
</dbReference>
<protein>
    <recommendedName>
        <fullName evidence="1">HTH luxR-type domain-containing protein</fullName>
    </recommendedName>
</protein>
<evidence type="ECO:0000313" key="3">
    <source>
        <dbReference type="EMBL" id="ORW52851.1"/>
    </source>
</evidence>
<dbReference type="InterPro" id="IPR016032">
    <property type="entry name" value="Sig_transdc_resp-reg_C-effctor"/>
</dbReference>
<dbReference type="GO" id="GO:0003677">
    <property type="term" value="F:DNA binding"/>
    <property type="evidence" value="ECO:0007669"/>
    <property type="project" value="InterPro"/>
</dbReference>
<proteinExistence type="predicted"/>
<reference evidence="2" key="2">
    <citation type="submission" date="2016-01" db="EMBL/GenBank/DDBJ databases">
        <authorList>
            <person name="Ana R.F.D.C."/>
            <person name="Tarcisio F."/>
            <person name="Maria L.L."/>
            <person name="Monica P."/>
            <person name="Wana L.O.D.C."/>
            <person name="Elisabetta G."/>
            <person name="Jeann R.D.C.B."/>
            <person name="Veronica D.S."/>
            <person name="Karla V.B.L."/>
            <person name="Roberto B."/>
            <person name="Antonella G."/>
            <person name="Anna F."/>
            <person name="Alessandro M."/>
            <person name="Pamela F."/>
            <person name="Francesca D.L."/>
            <person name="Giulia F.S."/>
            <person name="Sara T."/>
            <person name="Fabio R."/>
            <person name="Olivier J."/>
            <person name="Nicola S."/>
            <person name="Enrico T."/>
        </authorList>
    </citation>
    <scope>NUCLEOTIDE SEQUENCE</scope>
    <source>
        <strain evidence="2">FI-07156</strain>
    </source>
</reference>
<dbReference type="Gene3D" id="1.10.10.10">
    <property type="entry name" value="Winged helix-like DNA-binding domain superfamily/Winged helix DNA-binding domain"/>
    <property type="match status" value="1"/>
</dbReference>
<dbReference type="SUPFAM" id="SSF46894">
    <property type="entry name" value="C-terminal effector domain of the bipartite response regulators"/>
    <property type="match status" value="1"/>
</dbReference>
<gene>
    <name evidence="3" type="ORF">AWB90_02040</name>
    <name evidence="2" type="ORF">AWB91_11975</name>
</gene>
<dbReference type="Proteomes" id="UP000193801">
    <property type="component" value="Unassembled WGS sequence"/>
</dbReference>
<evidence type="ECO:0000313" key="4">
    <source>
        <dbReference type="Proteomes" id="UP000193285"/>
    </source>
</evidence>
<dbReference type="InterPro" id="IPR000792">
    <property type="entry name" value="Tscrpt_reg_LuxR_C"/>
</dbReference>
<dbReference type="Pfam" id="PF00196">
    <property type="entry name" value="GerE"/>
    <property type="match status" value="1"/>
</dbReference>
<dbReference type="AlphaFoldDB" id="A0A1X2AN89"/>
<dbReference type="Proteomes" id="UP000193285">
    <property type="component" value="Unassembled WGS sequence"/>
</dbReference>
<evidence type="ECO:0000259" key="1">
    <source>
        <dbReference type="PROSITE" id="PS50043"/>
    </source>
</evidence>
<comment type="caution">
    <text evidence="3">The sequence shown here is derived from an EMBL/GenBank/DDBJ whole genome shotgun (WGS) entry which is preliminary data.</text>
</comment>
<keyword evidence="5" id="KW-1185">Reference proteome</keyword>
<feature type="domain" description="HTH luxR-type" evidence="1">
    <location>
        <begin position="285"/>
        <end position="350"/>
    </location>
</feature>
<accession>A0A1X2AN89</accession>